<gene>
    <name evidence="1" type="ORF">FPHYL_7616</name>
</gene>
<protein>
    <submittedName>
        <fullName evidence="1">Uncharacterized protein</fullName>
    </submittedName>
</protein>
<sequence>MLGWPAGLYHPDYDLYLELNNLDPADDSKRTWGILALIFREIYPVTNNDVRGSEQAITAFGKVFDLESDDDIGYKHARNADGHMVVYESKLKGIDRVRFQFCIVDEAHDANRVTDAVNNLLRQFSSDSPIWVTGPRRKHRVQT</sequence>
<dbReference type="AlphaFoldDB" id="A0A8H5NAB5"/>
<comment type="caution">
    <text evidence="1">The sequence shown here is derived from an EMBL/GenBank/DDBJ whole genome shotgun (WGS) entry which is preliminary data.</text>
</comment>
<accession>A0A8H5NAB5</accession>
<keyword evidence="2" id="KW-1185">Reference proteome</keyword>
<organism evidence="1 2">
    <name type="scientific">Fusarium phyllophilum</name>
    <dbReference type="NCBI Taxonomy" id="47803"/>
    <lineage>
        <taxon>Eukaryota</taxon>
        <taxon>Fungi</taxon>
        <taxon>Dikarya</taxon>
        <taxon>Ascomycota</taxon>
        <taxon>Pezizomycotina</taxon>
        <taxon>Sordariomycetes</taxon>
        <taxon>Hypocreomycetidae</taxon>
        <taxon>Hypocreales</taxon>
        <taxon>Nectriaceae</taxon>
        <taxon>Fusarium</taxon>
        <taxon>Fusarium fujikuroi species complex</taxon>
    </lineage>
</organism>
<reference evidence="1 2" key="1">
    <citation type="submission" date="2020-05" db="EMBL/GenBank/DDBJ databases">
        <title>Identification and distribution of gene clusters putatively required for synthesis of sphingolipid metabolism inhibitors in phylogenetically diverse species of the filamentous fungus Fusarium.</title>
        <authorList>
            <person name="Kim H.-S."/>
            <person name="Busman M."/>
            <person name="Brown D.W."/>
            <person name="Divon H."/>
            <person name="Uhlig S."/>
            <person name="Proctor R.H."/>
        </authorList>
    </citation>
    <scope>NUCLEOTIDE SEQUENCE [LARGE SCALE GENOMIC DNA]</scope>
    <source>
        <strain evidence="1 2">NRRL 13617</strain>
    </source>
</reference>
<dbReference type="EMBL" id="JAAOAQ010000275">
    <property type="protein sequence ID" value="KAF5557649.1"/>
    <property type="molecule type" value="Genomic_DNA"/>
</dbReference>
<dbReference type="OrthoDB" id="5104145at2759"/>
<proteinExistence type="predicted"/>
<evidence type="ECO:0000313" key="1">
    <source>
        <dbReference type="EMBL" id="KAF5557649.1"/>
    </source>
</evidence>
<dbReference type="Proteomes" id="UP000582016">
    <property type="component" value="Unassembled WGS sequence"/>
</dbReference>
<name>A0A8H5NAB5_9HYPO</name>
<evidence type="ECO:0000313" key="2">
    <source>
        <dbReference type="Proteomes" id="UP000582016"/>
    </source>
</evidence>